<dbReference type="PANTHER" id="PTHR34183:SF1">
    <property type="entry name" value="ENDOLYTIC PEPTIDOGLYCAN TRANSGLYCOSYLASE RLPA"/>
    <property type="match status" value="1"/>
</dbReference>
<dbReference type="AlphaFoldDB" id="A0A1E5XLB3"/>
<organism evidence="6 7">
    <name type="scientific">Devosia insulae DS-56</name>
    <dbReference type="NCBI Taxonomy" id="1116389"/>
    <lineage>
        <taxon>Bacteria</taxon>
        <taxon>Pseudomonadati</taxon>
        <taxon>Pseudomonadota</taxon>
        <taxon>Alphaproteobacteria</taxon>
        <taxon>Hyphomicrobiales</taxon>
        <taxon>Devosiaceae</taxon>
        <taxon>Devosia</taxon>
    </lineage>
</organism>
<dbReference type="EMBL" id="LAJE02000285">
    <property type="protein sequence ID" value="OEO29390.1"/>
    <property type="molecule type" value="Genomic_DNA"/>
</dbReference>
<dbReference type="Pfam" id="PF03330">
    <property type="entry name" value="DPBB_1"/>
    <property type="match status" value="1"/>
</dbReference>
<dbReference type="CDD" id="cd22268">
    <property type="entry name" value="DPBB_RlpA-like"/>
    <property type="match status" value="1"/>
</dbReference>
<dbReference type="InterPro" id="IPR036908">
    <property type="entry name" value="RlpA-like_sf"/>
</dbReference>
<dbReference type="Gene3D" id="2.40.40.10">
    <property type="entry name" value="RlpA-like domain"/>
    <property type="match status" value="1"/>
</dbReference>
<dbReference type="SUPFAM" id="SSF50685">
    <property type="entry name" value="Barwin-like endoglucanases"/>
    <property type="match status" value="1"/>
</dbReference>
<comment type="caution">
    <text evidence="6">The sequence shown here is derived from an EMBL/GenBank/DDBJ whole genome shotgun (WGS) entry which is preliminary data.</text>
</comment>
<gene>
    <name evidence="3" type="primary">rlpA</name>
    <name evidence="6" type="ORF">VW23_025560</name>
</gene>
<evidence type="ECO:0000256" key="4">
    <source>
        <dbReference type="RuleBase" id="RU003495"/>
    </source>
</evidence>
<comment type="function">
    <text evidence="3">Lytic transglycosylase with a strong preference for naked glycan strands that lack stem peptides.</text>
</comment>
<sequence length="311" mass="33311">MPHIKRAAFSSKEFGVAVSPRVTNAKNPPKGGGRYMVGKPYTVRGEVYEPIENPIGYVASGGASWYGNDFHGRRTANGEIFSATAISCASPVLPLPSYVRVTNVDNGRSIVCRVNDRGPYLHGRVMDLSYRTAEILGYAGNGVGNIQVQYIGPAPLNGDDTRMLLASVDRPTRMEQGATRLAMNEERPNLIGGIIDMFGYVDSGAADQAITGAHAAANAMATRSGSLENWVATVDEDRRAIKLELGVFADATRADDVALQFAMLGAVDEDAVRIPGADATRLTLTHLKPGVARDDVMSLARQLGLKDLVLY</sequence>
<evidence type="ECO:0000313" key="7">
    <source>
        <dbReference type="Proteomes" id="UP000095463"/>
    </source>
</evidence>
<keyword evidence="2 3" id="KW-0961">Cell wall biogenesis/degradation</keyword>
<dbReference type="GO" id="GO:0009279">
    <property type="term" value="C:cell outer membrane"/>
    <property type="evidence" value="ECO:0007669"/>
    <property type="project" value="TreeGrafter"/>
</dbReference>
<dbReference type="PANTHER" id="PTHR34183">
    <property type="entry name" value="ENDOLYTIC PEPTIDOGLYCAN TRANSGLYCOSYLASE RLPA"/>
    <property type="match status" value="1"/>
</dbReference>
<dbReference type="InterPro" id="IPR034718">
    <property type="entry name" value="RlpA"/>
</dbReference>
<dbReference type="Proteomes" id="UP000095463">
    <property type="component" value="Unassembled WGS sequence"/>
</dbReference>
<protein>
    <recommendedName>
        <fullName evidence="3">Endolytic peptidoglycan transglycosylase RlpA</fullName>
        <ecNumber evidence="3">4.2.2.-</ecNumber>
    </recommendedName>
</protein>
<accession>A0A1E5XLB3</accession>
<dbReference type="GO" id="GO:0071555">
    <property type="term" value="P:cell wall organization"/>
    <property type="evidence" value="ECO:0007669"/>
    <property type="project" value="UniProtKB-KW"/>
</dbReference>
<dbReference type="GO" id="GO:0008932">
    <property type="term" value="F:lytic endotransglycosylase activity"/>
    <property type="evidence" value="ECO:0007669"/>
    <property type="project" value="UniProtKB-UniRule"/>
</dbReference>
<keyword evidence="1 3" id="KW-0456">Lyase</keyword>
<evidence type="ECO:0000256" key="1">
    <source>
        <dbReference type="ARBA" id="ARBA00023239"/>
    </source>
</evidence>
<name>A0A1E5XLB3_9HYPH</name>
<dbReference type="HAMAP" id="MF_02071">
    <property type="entry name" value="RlpA"/>
    <property type="match status" value="1"/>
</dbReference>
<dbReference type="InterPro" id="IPR012997">
    <property type="entry name" value="RplA"/>
</dbReference>
<dbReference type="InterPro" id="IPR009009">
    <property type="entry name" value="RlpA-like_DPBB"/>
</dbReference>
<proteinExistence type="inferred from homology"/>
<evidence type="ECO:0000256" key="3">
    <source>
        <dbReference type="HAMAP-Rule" id="MF_02071"/>
    </source>
</evidence>
<comment type="similarity">
    <text evidence="3 4">Belongs to the RlpA family.</text>
</comment>
<keyword evidence="7" id="KW-1185">Reference proteome</keyword>
<reference evidence="6 7" key="1">
    <citation type="journal article" date="2015" name="Genome Announc.">
        <title>Genome Assemblies of Three Soil-Associated Devosia species: D. insulae, D. limi, and D. soli.</title>
        <authorList>
            <person name="Hassan Y.I."/>
            <person name="Lepp D."/>
            <person name="Zhou T."/>
        </authorList>
    </citation>
    <scope>NUCLEOTIDE SEQUENCE [LARGE SCALE GENOMIC DNA]</scope>
    <source>
        <strain evidence="6 7">DS-56</strain>
    </source>
</reference>
<dbReference type="GO" id="GO:0000270">
    <property type="term" value="P:peptidoglycan metabolic process"/>
    <property type="evidence" value="ECO:0007669"/>
    <property type="project" value="UniProtKB-UniRule"/>
</dbReference>
<evidence type="ECO:0000313" key="6">
    <source>
        <dbReference type="EMBL" id="OEO29390.1"/>
    </source>
</evidence>
<evidence type="ECO:0000256" key="2">
    <source>
        <dbReference type="ARBA" id="ARBA00023316"/>
    </source>
</evidence>
<dbReference type="NCBIfam" id="TIGR00413">
    <property type="entry name" value="rlpA"/>
    <property type="match status" value="1"/>
</dbReference>
<dbReference type="RefSeq" id="WP_069911300.1">
    <property type="nucleotide sequence ID" value="NZ_LAJE02000285.1"/>
</dbReference>
<evidence type="ECO:0000259" key="5">
    <source>
        <dbReference type="Pfam" id="PF03330"/>
    </source>
</evidence>
<dbReference type="EC" id="4.2.2.-" evidence="3"/>
<feature type="domain" description="RlpA-like protein double-psi beta-barrel" evidence="5">
    <location>
        <begin position="59"/>
        <end position="148"/>
    </location>
</feature>